<proteinExistence type="predicted"/>
<dbReference type="EMBL" id="JAHESC010000052">
    <property type="protein sequence ID" value="MBT1689983.1"/>
    <property type="molecule type" value="Genomic_DNA"/>
</dbReference>
<feature type="transmembrane region" description="Helical" evidence="6">
    <location>
        <begin position="433"/>
        <end position="456"/>
    </location>
</feature>
<evidence type="ECO:0000259" key="8">
    <source>
        <dbReference type="Pfam" id="PF12704"/>
    </source>
</evidence>
<feature type="transmembrane region" description="Helical" evidence="6">
    <location>
        <begin position="769"/>
        <end position="789"/>
    </location>
</feature>
<evidence type="ECO:0000313" key="10">
    <source>
        <dbReference type="Proteomes" id="UP001319180"/>
    </source>
</evidence>
<dbReference type="RefSeq" id="WP_254093203.1">
    <property type="nucleotide sequence ID" value="NZ_JAHESC010000052.1"/>
</dbReference>
<comment type="caution">
    <text evidence="9">The sequence shown here is derived from an EMBL/GenBank/DDBJ whole genome shotgun (WGS) entry which is preliminary data.</text>
</comment>
<protein>
    <submittedName>
        <fullName evidence="9">ABC transporter permease</fullName>
    </submittedName>
</protein>
<evidence type="ECO:0000313" key="9">
    <source>
        <dbReference type="EMBL" id="MBT1689983.1"/>
    </source>
</evidence>
<evidence type="ECO:0000256" key="5">
    <source>
        <dbReference type="ARBA" id="ARBA00023136"/>
    </source>
</evidence>
<keyword evidence="4 6" id="KW-1133">Transmembrane helix</keyword>
<dbReference type="GO" id="GO:0005886">
    <property type="term" value="C:plasma membrane"/>
    <property type="evidence" value="ECO:0007669"/>
    <property type="project" value="UniProtKB-SubCell"/>
</dbReference>
<feature type="domain" description="MacB-like periplasmic core" evidence="8">
    <location>
        <begin position="22"/>
        <end position="202"/>
    </location>
</feature>
<evidence type="ECO:0000256" key="2">
    <source>
        <dbReference type="ARBA" id="ARBA00022475"/>
    </source>
</evidence>
<sequence>MFRNYLRFSTRVFLKDKFFASLNILGLALGIAVSILLLLILQNDLTYDQYHEHHQRIYRVGGHLSATGIDIRVARSARELRNVLQDELPEVQAAVRANSWDHTLVKYEPRAGEERAFYEENIVRTDSNYFQGFSHTFLAGNPKTCLVDLNTLVLTESTAKRYFGDEPALDKTLLIDNTSYKVTGVIKDLPSNTHLSFDILLSQLADREWVRGENGQIKSEAFWNPDVYLYVLVPEDYEPQTFYSKFPAIFDKYFKSFGDQVGGKYEPILERLDQIHFHSGLEADEPQGNMAYLYAFSGIGIFIILLACVNYMNLSTAKSVNRAAEIAMKKTLGSGKPALVASFLGESVFLSVIASILALGIAATVIYATSFNDLIGKKLALDFVHNPVLLFGTVGLTVLIGVISGLYPAFYLPAIPTLQALKGAYKNRKSSLVLRKVLITTQFGISIFVVVCTVFMQRQIRYVRNRELGFNKENIVVLPINDTLVQNQIEGIKHEFLQRPTITQATTAYHVLGMNVNGQPVMWAESESGMKQQAFTLMFVGDDYLKTMGLTLVDGRDFQPGLADADHSFLVNEAAAKLMGWGNNAVGKKVKFFHDKDDKQVIGVVKDFNYNSLHNAVEPLLIARGRDNGGFLHLRVRGEDLPETMDYIRQKWSQIDPIHPYEYFFLDQRFNEQYRADEIQYKLVSTLSYICIFISLLGLLGLSAFTAAQRTKEIGIRKVHGASVPHIIYMLYKDVMYLVLLASVLIIPVAWYVVTQWLGNFAYQMPPDYGLFVVVTVFAIAISFLTVAFHSWKTARTNPVDSLKYE</sequence>
<feature type="transmembrane region" description="Helical" evidence="6">
    <location>
        <begin position="687"/>
        <end position="708"/>
    </location>
</feature>
<organism evidence="9 10">
    <name type="scientific">Dawidia soli</name>
    <dbReference type="NCBI Taxonomy" id="2782352"/>
    <lineage>
        <taxon>Bacteria</taxon>
        <taxon>Pseudomonadati</taxon>
        <taxon>Bacteroidota</taxon>
        <taxon>Cytophagia</taxon>
        <taxon>Cytophagales</taxon>
        <taxon>Chryseotaleaceae</taxon>
        <taxon>Dawidia</taxon>
    </lineage>
</organism>
<evidence type="ECO:0000256" key="6">
    <source>
        <dbReference type="SAM" id="Phobius"/>
    </source>
</evidence>
<keyword evidence="5 6" id="KW-0472">Membrane</keyword>
<comment type="subcellular location">
    <subcellularLocation>
        <location evidence="1">Cell membrane</location>
        <topology evidence="1">Multi-pass membrane protein</topology>
    </subcellularLocation>
</comment>
<dbReference type="PANTHER" id="PTHR30572:SF18">
    <property type="entry name" value="ABC-TYPE MACROLIDE FAMILY EXPORT SYSTEM PERMEASE COMPONENT 2"/>
    <property type="match status" value="1"/>
</dbReference>
<feature type="transmembrane region" description="Helical" evidence="6">
    <location>
        <begin position="338"/>
        <end position="368"/>
    </location>
</feature>
<dbReference type="GO" id="GO:0022857">
    <property type="term" value="F:transmembrane transporter activity"/>
    <property type="evidence" value="ECO:0007669"/>
    <property type="project" value="TreeGrafter"/>
</dbReference>
<dbReference type="Pfam" id="PF12704">
    <property type="entry name" value="MacB_PCD"/>
    <property type="match status" value="1"/>
</dbReference>
<keyword evidence="2" id="KW-1003">Cell membrane</keyword>
<feature type="transmembrane region" description="Helical" evidence="6">
    <location>
        <begin position="735"/>
        <end position="754"/>
    </location>
</feature>
<evidence type="ECO:0000256" key="1">
    <source>
        <dbReference type="ARBA" id="ARBA00004651"/>
    </source>
</evidence>
<evidence type="ECO:0000256" key="4">
    <source>
        <dbReference type="ARBA" id="ARBA00022989"/>
    </source>
</evidence>
<feature type="transmembrane region" description="Helical" evidence="6">
    <location>
        <begin position="291"/>
        <end position="312"/>
    </location>
</feature>
<dbReference type="PANTHER" id="PTHR30572">
    <property type="entry name" value="MEMBRANE COMPONENT OF TRANSPORTER-RELATED"/>
    <property type="match status" value="1"/>
</dbReference>
<feature type="transmembrane region" description="Helical" evidence="6">
    <location>
        <begin position="388"/>
        <end position="412"/>
    </location>
</feature>
<reference evidence="9 10" key="1">
    <citation type="submission" date="2021-05" db="EMBL/GenBank/DDBJ databases">
        <title>A Polyphasic approach of four new species of the genus Ohtaekwangia: Ohtaekwangia histidinii sp. nov., Ohtaekwangia cretensis sp. nov., Ohtaekwangia indiensis sp. nov., Ohtaekwangia reichenbachii sp. nov. from diverse environment.</title>
        <authorList>
            <person name="Octaviana S."/>
        </authorList>
    </citation>
    <scope>NUCLEOTIDE SEQUENCE [LARGE SCALE GENOMIC DNA]</scope>
    <source>
        <strain evidence="9 10">PWU37</strain>
    </source>
</reference>
<accession>A0AAP2DDZ3</accession>
<keyword evidence="3 6" id="KW-0812">Transmembrane</keyword>
<feature type="domain" description="ABC3 transporter permease C-terminal" evidence="7">
    <location>
        <begin position="686"/>
        <end position="799"/>
    </location>
</feature>
<keyword evidence="10" id="KW-1185">Reference proteome</keyword>
<dbReference type="AlphaFoldDB" id="A0AAP2DDZ3"/>
<name>A0AAP2DDZ3_9BACT</name>
<evidence type="ECO:0000256" key="3">
    <source>
        <dbReference type="ARBA" id="ARBA00022692"/>
    </source>
</evidence>
<dbReference type="Pfam" id="PF02687">
    <property type="entry name" value="FtsX"/>
    <property type="match status" value="2"/>
</dbReference>
<gene>
    <name evidence="9" type="ORF">KK078_25695</name>
</gene>
<dbReference type="Proteomes" id="UP001319180">
    <property type="component" value="Unassembled WGS sequence"/>
</dbReference>
<evidence type="ECO:0000259" key="7">
    <source>
        <dbReference type="Pfam" id="PF02687"/>
    </source>
</evidence>
<feature type="domain" description="ABC3 transporter permease C-terminal" evidence="7">
    <location>
        <begin position="299"/>
        <end position="411"/>
    </location>
</feature>
<feature type="transmembrane region" description="Helical" evidence="6">
    <location>
        <begin position="20"/>
        <end position="41"/>
    </location>
</feature>
<dbReference type="InterPro" id="IPR050250">
    <property type="entry name" value="Macrolide_Exporter_MacB"/>
</dbReference>
<dbReference type="InterPro" id="IPR003838">
    <property type="entry name" value="ABC3_permease_C"/>
</dbReference>
<dbReference type="InterPro" id="IPR025857">
    <property type="entry name" value="MacB_PCD"/>
</dbReference>